<keyword evidence="4" id="KW-1185">Reference proteome</keyword>
<feature type="compositionally biased region" description="Polar residues" evidence="1">
    <location>
        <begin position="320"/>
        <end position="331"/>
    </location>
</feature>
<dbReference type="EMBL" id="JAPVEB010000004">
    <property type="protein sequence ID" value="KAJ5265022.1"/>
    <property type="molecule type" value="Genomic_DNA"/>
</dbReference>
<evidence type="ECO:0000313" key="4">
    <source>
        <dbReference type="Proteomes" id="UP001220256"/>
    </source>
</evidence>
<evidence type="ECO:0000259" key="2">
    <source>
        <dbReference type="Pfam" id="PF03184"/>
    </source>
</evidence>
<dbReference type="InterPro" id="IPR050863">
    <property type="entry name" value="CenT-Element_Derived"/>
</dbReference>
<organism evidence="3 4">
    <name type="scientific">Penicillium chrysogenum</name>
    <name type="common">Penicillium notatum</name>
    <dbReference type="NCBI Taxonomy" id="5076"/>
    <lineage>
        <taxon>Eukaryota</taxon>
        <taxon>Fungi</taxon>
        <taxon>Dikarya</taxon>
        <taxon>Ascomycota</taxon>
        <taxon>Pezizomycotina</taxon>
        <taxon>Eurotiomycetes</taxon>
        <taxon>Eurotiomycetidae</taxon>
        <taxon>Eurotiales</taxon>
        <taxon>Aspergillaceae</taxon>
        <taxon>Penicillium</taxon>
        <taxon>Penicillium chrysogenum species complex</taxon>
    </lineage>
</organism>
<accession>A0ABQ8WEI6</accession>
<feature type="domain" description="DDE-1" evidence="2">
    <location>
        <begin position="145"/>
        <end position="255"/>
    </location>
</feature>
<sequence>VILRTPKKRRLKIFVLRFAKNGFPLPLKYLRSLAYLIIKQRSSVSFDDHPAKPRSPGWPRKFFKRHPELKPRKSKPIDWKRHDHDIYSKIEGCFSVIGPELQDHSIDLVNVYDMDKTGVMLSGPRALKVLVGKDYSCSRGVRVNRELITAIECISADGRSLPPLIIWPATTHRSSWTRHPTPSWHFACSKSGYTDSVHVFDPHTKPLAGNKPRLLISDGFGTHESLEIIKFCLLKKIILCPLPSHSSHKLQPCDRWGFLVTENSVPGTGRVIGASRAGSQAFKARNILSGWSKTGLRPFNPGRVLRDTQKPPAEAEELQTSDTLPNTTNGLPDTPVSPHKLVWLRGKVEEDAHQLDEGCKLRLQRILNARERAFLGHSLLLKQNLDLFQQSNENKIRNHTKSTVVGKAKIMTSEDIALAKRKREEKEAAREAKRRKKSASTSEMGHTLPHAEEKHLQEILRSMEAYCSILQF</sequence>
<reference evidence="3 4" key="1">
    <citation type="journal article" date="2023" name="IMA Fungus">
        <title>Comparative genomic study of the Penicillium genus elucidates a diverse pangenome and 15 lateral gene transfer events.</title>
        <authorList>
            <person name="Petersen C."/>
            <person name="Sorensen T."/>
            <person name="Nielsen M.R."/>
            <person name="Sondergaard T.E."/>
            <person name="Sorensen J.L."/>
            <person name="Fitzpatrick D.A."/>
            <person name="Frisvad J.C."/>
            <person name="Nielsen K.L."/>
        </authorList>
    </citation>
    <scope>NUCLEOTIDE SEQUENCE [LARGE SCALE GENOMIC DNA]</scope>
    <source>
        <strain evidence="3 4">IBT 3361</strain>
    </source>
</reference>
<dbReference type="Proteomes" id="UP001220256">
    <property type="component" value="Unassembled WGS sequence"/>
</dbReference>
<evidence type="ECO:0000256" key="1">
    <source>
        <dbReference type="SAM" id="MobiDB-lite"/>
    </source>
</evidence>
<dbReference type="Pfam" id="PF03184">
    <property type="entry name" value="DDE_1"/>
    <property type="match status" value="1"/>
</dbReference>
<dbReference type="InterPro" id="IPR004875">
    <property type="entry name" value="DDE_SF_endonuclease_dom"/>
</dbReference>
<feature type="region of interest" description="Disordered" evidence="1">
    <location>
        <begin position="421"/>
        <end position="451"/>
    </location>
</feature>
<name>A0ABQ8WEI6_PENCH</name>
<evidence type="ECO:0000313" key="3">
    <source>
        <dbReference type="EMBL" id="KAJ5265022.1"/>
    </source>
</evidence>
<gene>
    <name evidence="3" type="ORF">N7505_007815</name>
</gene>
<comment type="caution">
    <text evidence="3">The sequence shown here is derived from an EMBL/GenBank/DDBJ whole genome shotgun (WGS) entry which is preliminary data.</text>
</comment>
<protein>
    <recommendedName>
        <fullName evidence="2">DDE-1 domain-containing protein</fullName>
    </recommendedName>
</protein>
<dbReference type="PANTHER" id="PTHR19303">
    <property type="entry name" value="TRANSPOSON"/>
    <property type="match status" value="1"/>
</dbReference>
<proteinExistence type="predicted"/>
<dbReference type="PANTHER" id="PTHR19303:SF74">
    <property type="entry name" value="POGO TRANSPOSABLE ELEMENT WITH KRAB DOMAIN"/>
    <property type="match status" value="1"/>
</dbReference>
<feature type="region of interest" description="Disordered" evidence="1">
    <location>
        <begin position="299"/>
        <end position="337"/>
    </location>
</feature>
<feature type="compositionally biased region" description="Basic and acidic residues" evidence="1">
    <location>
        <begin position="422"/>
        <end position="431"/>
    </location>
</feature>
<feature type="non-terminal residue" evidence="3">
    <location>
        <position position="1"/>
    </location>
</feature>